<proteinExistence type="inferred from homology"/>
<dbReference type="InterPro" id="IPR019998">
    <property type="entry name" value="Membr_insert_YidC"/>
</dbReference>
<keyword evidence="10 13" id="KW-0143">Chaperone</keyword>
<dbReference type="NCBIfam" id="TIGR03592">
    <property type="entry name" value="yidC_oxa1_cterm"/>
    <property type="match status" value="1"/>
</dbReference>
<evidence type="ECO:0000256" key="7">
    <source>
        <dbReference type="ARBA" id="ARBA00022927"/>
    </source>
</evidence>
<dbReference type="GO" id="GO:0005886">
    <property type="term" value="C:plasma membrane"/>
    <property type="evidence" value="ECO:0007669"/>
    <property type="project" value="UniProtKB-SubCell"/>
</dbReference>
<evidence type="ECO:0000256" key="4">
    <source>
        <dbReference type="ARBA" id="ARBA00022448"/>
    </source>
</evidence>
<evidence type="ECO:0000256" key="11">
    <source>
        <dbReference type="ARBA" id="ARBA00033245"/>
    </source>
</evidence>
<evidence type="ECO:0000256" key="3">
    <source>
        <dbReference type="ARBA" id="ARBA00015325"/>
    </source>
</evidence>
<protein>
    <recommendedName>
        <fullName evidence="3 13">Membrane protein insertase YidC</fullName>
    </recommendedName>
    <alternativeName>
        <fullName evidence="12 13">Foldase YidC</fullName>
    </alternativeName>
    <alternativeName>
        <fullName evidence="11 13">Membrane integrase YidC</fullName>
    </alternativeName>
    <alternativeName>
        <fullName evidence="13">Membrane protein YidC</fullName>
    </alternativeName>
</protein>
<sequence>MDKNTITAVVLISLVLVGYTIVQAKFFPPPQPQQIEQTQSGEEISEEDSLQAQKVSEEINSIVYANSSEDFAGENLVEKKYTISTDKVKVVFTNRGGDIVSYELLDHKDTKTGLGVEMADNISASNRAFSLAFGGAENSIVNDLFETKEFPEENGEKKIAFAKKFSDFTLVKQYTFKDGEYMFRMNVVIDGGENFSTLNFPTSNGMNASYTLRTSPQVGPAFDPKVDRYESRSFLALNDGKGKNIRLGTGQFKDYNKEFEIAGIGGKYFCELVIPLKSSILENAYYSTEIEIDNSSNAQARLVRKPITERQTNDVYYVYVGPRAEKDLRLYANAETNGWNLSGYRLTDAMDSGGFLGWLETILKWVLELVYKIVPNWGVSIIILTLILRLALFPLSIKASVGTTKMQELQPRMQAIQAKYKDNPQKMQAETAKLYQEVGYNPMSGCLPMILQMMCLFAMYNLFNNYFEFRGASFIKGWIDDLSAGDSIYMLKFNLPLLRSNHIRILPVIYLVSQLFYGKITQVGGTATAAQNSTQMKFMTYGLPILFFFILYNTPSGLILFWTMSNILQMLQQIFINKSRAKEKNAAAQKNVVKMKGKK</sequence>
<dbReference type="PANTHER" id="PTHR12428">
    <property type="entry name" value="OXA1"/>
    <property type="match status" value="1"/>
</dbReference>
<evidence type="ECO:0000256" key="9">
    <source>
        <dbReference type="ARBA" id="ARBA00023136"/>
    </source>
</evidence>
<feature type="transmembrane region" description="Helical" evidence="13">
    <location>
        <begin position="541"/>
        <end position="562"/>
    </location>
</feature>
<dbReference type="GO" id="GO:0015031">
    <property type="term" value="P:protein transport"/>
    <property type="evidence" value="ECO:0007669"/>
    <property type="project" value="UniProtKB-KW"/>
</dbReference>
<evidence type="ECO:0000256" key="5">
    <source>
        <dbReference type="ARBA" id="ARBA00022475"/>
    </source>
</evidence>
<dbReference type="AlphaFoldDB" id="A0A650ERB7"/>
<keyword evidence="6 13" id="KW-0812">Transmembrane</keyword>
<evidence type="ECO:0000256" key="8">
    <source>
        <dbReference type="ARBA" id="ARBA00022989"/>
    </source>
</evidence>
<comment type="subunit">
    <text evidence="13">Interacts with the Sec translocase complex via SecD. Specifically interacts with transmembrane segments of nascent integral membrane proteins during membrane integration.</text>
</comment>
<dbReference type="Pfam" id="PF02096">
    <property type="entry name" value="60KD_IMP"/>
    <property type="match status" value="1"/>
</dbReference>
<evidence type="ECO:0000256" key="6">
    <source>
        <dbReference type="ARBA" id="ARBA00022692"/>
    </source>
</evidence>
<dbReference type="CDD" id="cd20070">
    <property type="entry name" value="5TM_YidC_Alb3"/>
    <property type="match status" value="1"/>
</dbReference>
<gene>
    <name evidence="13 17" type="primary">yidC</name>
    <name evidence="17" type="ORF">Unknown280_1960</name>
</gene>
<dbReference type="CDD" id="cd19961">
    <property type="entry name" value="EcYidC-like_peri"/>
    <property type="match status" value="1"/>
</dbReference>
<evidence type="ECO:0000256" key="13">
    <source>
        <dbReference type="HAMAP-Rule" id="MF_01810"/>
    </source>
</evidence>
<evidence type="ECO:0000259" key="15">
    <source>
        <dbReference type="Pfam" id="PF02096"/>
    </source>
</evidence>
<dbReference type="InterPro" id="IPR038221">
    <property type="entry name" value="YidC_periplasmic_sf"/>
</dbReference>
<feature type="domain" description="Membrane insertase YidC/Oxa/ALB C-terminal" evidence="15">
    <location>
        <begin position="377"/>
        <end position="578"/>
    </location>
</feature>
<evidence type="ECO:0000256" key="2">
    <source>
        <dbReference type="ARBA" id="ARBA00010527"/>
    </source>
</evidence>
<comment type="similarity">
    <text evidence="2 13">Belongs to the OXA1/ALB3/YidC family. Type 1 subfamily.</text>
</comment>
<dbReference type="HAMAP" id="MF_01810">
    <property type="entry name" value="YidC_type1"/>
    <property type="match status" value="1"/>
</dbReference>
<feature type="transmembrane region" description="Helical" evidence="13">
    <location>
        <begin position="443"/>
        <end position="463"/>
    </location>
</feature>
<dbReference type="EMBL" id="MN577574">
    <property type="protein sequence ID" value="QGT51504.1"/>
    <property type="molecule type" value="Genomic_DNA"/>
</dbReference>
<dbReference type="GO" id="GO:0051205">
    <property type="term" value="P:protein insertion into membrane"/>
    <property type="evidence" value="ECO:0007669"/>
    <property type="project" value="TreeGrafter"/>
</dbReference>
<evidence type="ECO:0000259" key="16">
    <source>
        <dbReference type="Pfam" id="PF14849"/>
    </source>
</evidence>
<dbReference type="NCBIfam" id="TIGR03593">
    <property type="entry name" value="yidC_nterm"/>
    <property type="match status" value="1"/>
</dbReference>
<name>A0A650ERB7_9SPIO</name>
<dbReference type="Pfam" id="PF14849">
    <property type="entry name" value="YidC_periplas"/>
    <property type="match status" value="1"/>
</dbReference>
<evidence type="ECO:0000256" key="1">
    <source>
        <dbReference type="ARBA" id="ARBA00004429"/>
    </source>
</evidence>
<keyword evidence="4 13" id="KW-0813">Transport</keyword>
<dbReference type="PANTHER" id="PTHR12428:SF65">
    <property type="entry name" value="CYTOCHROME C OXIDASE ASSEMBLY PROTEIN COX18, MITOCHONDRIAL"/>
    <property type="match status" value="1"/>
</dbReference>
<comment type="subcellular location">
    <subcellularLocation>
        <location evidence="1">Cell inner membrane</location>
        <topology evidence="1">Multi-pass membrane protein</topology>
    </subcellularLocation>
    <subcellularLocation>
        <location evidence="13">Cell membrane</location>
        <topology evidence="13">Multi-pass membrane protein</topology>
    </subcellularLocation>
</comment>
<evidence type="ECO:0000256" key="12">
    <source>
        <dbReference type="ARBA" id="ARBA00033342"/>
    </source>
</evidence>
<dbReference type="Gene3D" id="2.70.98.90">
    <property type="match status" value="1"/>
</dbReference>
<keyword evidence="8 13" id="KW-1133">Transmembrane helix</keyword>
<keyword evidence="9 13" id="KW-0472">Membrane</keyword>
<dbReference type="InterPro" id="IPR047196">
    <property type="entry name" value="YidC_ALB_C"/>
</dbReference>
<reference evidence="17" key="1">
    <citation type="journal article" date="2020" name="J. ISSAAS">
        <title>Lactobacilli and other gastrointestinal microbiota of Peromyscus leucopus, reservoir host for agents of Lyme disease and other zoonoses in North America.</title>
        <authorList>
            <person name="Milovic A."/>
            <person name="Bassam K."/>
            <person name="Shao H."/>
            <person name="Chatzistamou I."/>
            <person name="Tufts D.M."/>
            <person name="Diuk-Wasser M."/>
            <person name="Barbour A.G."/>
        </authorList>
    </citation>
    <scope>NUCLEOTIDE SEQUENCE</scope>
    <source>
        <strain evidence="17">LL50</strain>
    </source>
</reference>
<dbReference type="InterPro" id="IPR028053">
    <property type="entry name" value="Membr_insert_YidC_N"/>
</dbReference>
<accession>A0A650ERB7</accession>
<feature type="region of interest" description="Disordered" evidence="14">
    <location>
        <begin position="30"/>
        <end position="51"/>
    </location>
</feature>
<evidence type="ECO:0000256" key="14">
    <source>
        <dbReference type="SAM" id="MobiDB-lite"/>
    </source>
</evidence>
<dbReference type="GO" id="GO:0032977">
    <property type="term" value="F:membrane insertase activity"/>
    <property type="evidence" value="ECO:0007669"/>
    <property type="project" value="InterPro"/>
</dbReference>
<organism evidence="17">
    <name type="scientific">uncultured Spirochaetaceae bacterium</name>
    <dbReference type="NCBI Taxonomy" id="201186"/>
    <lineage>
        <taxon>Bacteria</taxon>
        <taxon>Pseudomonadati</taxon>
        <taxon>Spirochaetota</taxon>
        <taxon>Spirochaetia</taxon>
        <taxon>Spirochaetales</taxon>
        <taxon>Spirochaetaceae</taxon>
        <taxon>environmental samples</taxon>
    </lineage>
</organism>
<dbReference type="InterPro" id="IPR028055">
    <property type="entry name" value="YidC/Oxa/ALB_C"/>
</dbReference>
<feature type="transmembrane region" description="Helical" evidence="13">
    <location>
        <begin position="377"/>
        <end position="397"/>
    </location>
</feature>
<keyword evidence="7 13" id="KW-0653">Protein transport</keyword>
<keyword evidence="5 13" id="KW-1003">Cell membrane</keyword>
<comment type="caution">
    <text evidence="13">Lacks conserved residue(s) required for the propagation of feature annotation.</text>
</comment>
<evidence type="ECO:0000256" key="10">
    <source>
        <dbReference type="ARBA" id="ARBA00023186"/>
    </source>
</evidence>
<feature type="domain" description="Membrane insertase YidC N-terminal" evidence="16">
    <location>
        <begin position="81"/>
        <end position="365"/>
    </location>
</feature>
<comment type="function">
    <text evidence="13">Required for the insertion and/or proper folding and/or complex formation of integral membrane proteins into the membrane. Involved in integration of membrane proteins that insert both dependently and independently of the Sec translocase complex, as well as at least some lipoproteins. Aids folding of multispanning membrane proteins.</text>
</comment>
<dbReference type="InterPro" id="IPR001708">
    <property type="entry name" value="YidC/ALB3/OXA1/COX18"/>
</dbReference>
<dbReference type="PRINTS" id="PR00701">
    <property type="entry name" value="60KDINNERMP"/>
</dbReference>
<evidence type="ECO:0000313" key="17">
    <source>
        <dbReference type="EMBL" id="QGT51504.1"/>
    </source>
</evidence>